<evidence type="ECO:0000256" key="7">
    <source>
        <dbReference type="ARBA" id="ARBA00023163"/>
    </source>
</evidence>
<dbReference type="PROSITE" id="PS00028">
    <property type="entry name" value="ZINC_FINGER_C2H2_1"/>
    <property type="match status" value="10"/>
</dbReference>
<evidence type="ECO:0000313" key="14">
    <source>
        <dbReference type="Proteomes" id="UP000198287"/>
    </source>
</evidence>
<dbReference type="Pfam" id="PF13912">
    <property type="entry name" value="zf-C2H2_6"/>
    <property type="match status" value="1"/>
</dbReference>
<feature type="domain" description="C2H2-type" evidence="12">
    <location>
        <begin position="366"/>
        <end position="393"/>
    </location>
</feature>
<dbReference type="OrthoDB" id="6077919at2759"/>
<feature type="domain" description="C2H2-type" evidence="12">
    <location>
        <begin position="507"/>
        <end position="534"/>
    </location>
</feature>
<comment type="caution">
    <text evidence="13">The sequence shown here is derived from an EMBL/GenBank/DDBJ whole genome shotgun (WGS) entry which is preliminary data.</text>
</comment>
<accession>A0A226EAL3</accession>
<evidence type="ECO:0000259" key="12">
    <source>
        <dbReference type="PROSITE" id="PS50157"/>
    </source>
</evidence>
<keyword evidence="7" id="KW-0804">Transcription</keyword>
<sequence>MTTFHCLLCLSSLDKDISPPLANKGSIKAQILRLYDLLVPGHRTSTQHKKIIAQIEDSDGFKLCQDCFLSAKEIEENKLQISQLEEQIARKVQELKTTVSNSFAKDAKIEDPLQRIRRSLVSLGETSQSLTDLKVKVEPEDFQERFPPQDDIPCPSPTFSNHSEDQVDPLSHLQLGAGEGSDSSDDDDGSTSSDGSHFYITPDNDKKRKSNRTKTTKITEKDPESKPSTRPTRNRPKKYAKRKKYDESCYIFSCAACLSRFRREKHLTLHLRQEHKGFCQFQCQICQKKYEAQSLLDSHMIVRHETEEKLHFCKKCGKGFSLEVNFESHMERHKLDESKPVVCTVCDARFIDQVQLEKHNVVHVIWVCDFCGLTLRAKRSWQRHIRNHTGERPFKCDQCEEAFIDPDARKAHKIRCHIPERHECPICGRVFVFKRLLKAHVDKVHENVKKYECTQCGGKFKDGEALNAHSIREHNAAPIVCEECGDTFTSSSGFKRHKITHSGIKRHACNICGATFFFSAVLRCHLRTHSDDRNEICEQCGKAFKTGKNLSRHVKTVHGLIGRKKGGGPRKSKTATIQHDGQKVGTDNEILIATNPSNFNFSLS</sequence>
<evidence type="ECO:0000256" key="2">
    <source>
        <dbReference type="ARBA" id="ARBA00022723"/>
    </source>
</evidence>
<evidence type="ECO:0000256" key="10">
    <source>
        <dbReference type="SAM" id="Coils"/>
    </source>
</evidence>
<dbReference type="Pfam" id="PF00096">
    <property type="entry name" value="zf-C2H2"/>
    <property type="match status" value="3"/>
</dbReference>
<evidence type="ECO:0000313" key="13">
    <source>
        <dbReference type="EMBL" id="OXA54127.1"/>
    </source>
</evidence>
<dbReference type="InterPro" id="IPR036236">
    <property type="entry name" value="Znf_C2H2_sf"/>
</dbReference>
<keyword evidence="10" id="KW-0175">Coiled coil</keyword>
<keyword evidence="4 9" id="KW-0863">Zinc-finger</keyword>
<evidence type="ECO:0000256" key="5">
    <source>
        <dbReference type="ARBA" id="ARBA00022833"/>
    </source>
</evidence>
<feature type="domain" description="C2H2-type" evidence="12">
    <location>
        <begin position="479"/>
        <end position="506"/>
    </location>
</feature>
<keyword evidence="6" id="KW-0805">Transcription regulation</keyword>
<keyword evidence="14" id="KW-1185">Reference proteome</keyword>
<dbReference type="PANTHER" id="PTHR47772">
    <property type="entry name" value="ZINC FINGER PROTEIN 200"/>
    <property type="match status" value="1"/>
</dbReference>
<evidence type="ECO:0000256" key="4">
    <source>
        <dbReference type="ARBA" id="ARBA00022771"/>
    </source>
</evidence>
<dbReference type="OMA" id="CEYAAYT"/>
<dbReference type="SMART" id="SM00355">
    <property type="entry name" value="ZnF_C2H2"/>
    <property type="match status" value="11"/>
</dbReference>
<feature type="compositionally biased region" description="Basic and acidic residues" evidence="11">
    <location>
        <begin position="217"/>
        <end position="227"/>
    </location>
</feature>
<dbReference type="Pfam" id="PF13894">
    <property type="entry name" value="zf-C2H2_4"/>
    <property type="match status" value="1"/>
</dbReference>
<feature type="region of interest" description="Disordered" evidence="11">
    <location>
        <begin position="132"/>
        <end position="240"/>
    </location>
</feature>
<evidence type="ECO:0000256" key="8">
    <source>
        <dbReference type="ARBA" id="ARBA00023242"/>
    </source>
</evidence>
<feature type="domain" description="C2H2-type" evidence="12">
    <location>
        <begin position="535"/>
        <end position="558"/>
    </location>
</feature>
<reference evidence="13 14" key="1">
    <citation type="submission" date="2015-12" db="EMBL/GenBank/DDBJ databases">
        <title>The genome of Folsomia candida.</title>
        <authorList>
            <person name="Faddeeva A."/>
            <person name="Derks M.F."/>
            <person name="Anvar Y."/>
            <person name="Smit S."/>
            <person name="Van Straalen N."/>
            <person name="Roelofs D."/>
        </authorList>
    </citation>
    <scope>NUCLEOTIDE SEQUENCE [LARGE SCALE GENOMIC DNA]</scope>
    <source>
        <strain evidence="13 14">VU population</strain>
        <tissue evidence="13">Whole body</tissue>
    </source>
</reference>
<dbReference type="PANTHER" id="PTHR47772:SF13">
    <property type="entry name" value="GASTRULA ZINC FINGER PROTEIN XLCGF49.1-LIKE-RELATED"/>
    <property type="match status" value="1"/>
</dbReference>
<keyword evidence="3" id="KW-0677">Repeat</keyword>
<evidence type="ECO:0000256" key="11">
    <source>
        <dbReference type="SAM" id="MobiDB-lite"/>
    </source>
</evidence>
<dbReference type="InterPro" id="IPR013087">
    <property type="entry name" value="Znf_C2H2_type"/>
</dbReference>
<dbReference type="Proteomes" id="UP000198287">
    <property type="component" value="Unassembled WGS sequence"/>
</dbReference>
<dbReference type="AlphaFoldDB" id="A0A226EAL3"/>
<name>A0A226EAL3_FOLCA</name>
<feature type="domain" description="C2H2-type" evidence="12">
    <location>
        <begin position="422"/>
        <end position="450"/>
    </location>
</feature>
<feature type="domain" description="C2H2-type" evidence="12">
    <location>
        <begin position="451"/>
        <end position="479"/>
    </location>
</feature>
<proteinExistence type="predicted"/>
<feature type="domain" description="C2H2-type" evidence="12">
    <location>
        <begin position="281"/>
        <end position="309"/>
    </location>
</feature>
<dbReference type="EMBL" id="LNIX01000005">
    <property type="protein sequence ID" value="OXA54127.1"/>
    <property type="molecule type" value="Genomic_DNA"/>
</dbReference>
<feature type="compositionally biased region" description="Basic and acidic residues" evidence="11">
    <location>
        <begin position="133"/>
        <end position="148"/>
    </location>
</feature>
<keyword evidence="5" id="KW-0862">Zinc</keyword>
<dbReference type="GO" id="GO:0008270">
    <property type="term" value="F:zinc ion binding"/>
    <property type="evidence" value="ECO:0007669"/>
    <property type="project" value="UniProtKB-KW"/>
</dbReference>
<feature type="domain" description="C2H2-type" evidence="12">
    <location>
        <begin position="311"/>
        <end position="338"/>
    </location>
</feature>
<evidence type="ECO:0000256" key="6">
    <source>
        <dbReference type="ARBA" id="ARBA00023015"/>
    </source>
</evidence>
<gene>
    <name evidence="13" type="ORF">Fcan01_10256</name>
</gene>
<dbReference type="Gene3D" id="3.30.160.60">
    <property type="entry name" value="Classic Zinc Finger"/>
    <property type="match status" value="8"/>
</dbReference>
<dbReference type="PROSITE" id="PS50157">
    <property type="entry name" value="ZINC_FINGER_C2H2_2"/>
    <property type="match status" value="10"/>
</dbReference>
<feature type="coiled-coil region" evidence="10">
    <location>
        <begin position="74"/>
        <end position="101"/>
    </location>
</feature>
<keyword evidence="8" id="KW-0539">Nucleus</keyword>
<evidence type="ECO:0000256" key="9">
    <source>
        <dbReference type="PROSITE-ProRule" id="PRU00042"/>
    </source>
</evidence>
<protein>
    <submittedName>
        <fullName evidence="13">Zinc finger protein 93</fullName>
    </submittedName>
</protein>
<dbReference type="InterPro" id="IPR050636">
    <property type="entry name" value="C2H2-ZF_domain-containing"/>
</dbReference>
<evidence type="ECO:0000256" key="1">
    <source>
        <dbReference type="ARBA" id="ARBA00004123"/>
    </source>
</evidence>
<evidence type="ECO:0000256" key="3">
    <source>
        <dbReference type="ARBA" id="ARBA00022737"/>
    </source>
</evidence>
<dbReference type="SUPFAM" id="SSF57667">
    <property type="entry name" value="beta-beta-alpha zinc fingers"/>
    <property type="match status" value="6"/>
</dbReference>
<keyword evidence="2" id="KW-0479">Metal-binding</keyword>
<feature type="domain" description="C2H2-type" evidence="12">
    <location>
        <begin position="252"/>
        <end position="277"/>
    </location>
</feature>
<comment type="subcellular location">
    <subcellularLocation>
        <location evidence="1">Nucleus</location>
    </subcellularLocation>
</comment>
<dbReference type="GO" id="GO:0005634">
    <property type="term" value="C:nucleus"/>
    <property type="evidence" value="ECO:0007669"/>
    <property type="project" value="UniProtKB-SubCell"/>
</dbReference>
<feature type="domain" description="C2H2-type" evidence="12">
    <location>
        <begin position="394"/>
        <end position="422"/>
    </location>
</feature>
<organism evidence="13 14">
    <name type="scientific">Folsomia candida</name>
    <name type="common">Springtail</name>
    <dbReference type="NCBI Taxonomy" id="158441"/>
    <lineage>
        <taxon>Eukaryota</taxon>
        <taxon>Metazoa</taxon>
        <taxon>Ecdysozoa</taxon>
        <taxon>Arthropoda</taxon>
        <taxon>Hexapoda</taxon>
        <taxon>Collembola</taxon>
        <taxon>Entomobryomorpha</taxon>
        <taxon>Isotomoidea</taxon>
        <taxon>Isotomidae</taxon>
        <taxon>Proisotominae</taxon>
        <taxon>Folsomia</taxon>
    </lineage>
</organism>